<accession>A0ABU6RGI5</accession>
<evidence type="ECO:0000313" key="2">
    <source>
        <dbReference type="EMBL" id="MED6123157.1"/>
    </source>
</evidence>
<dbReference type="EMBL" id="JASCZI010030500">
    <property type="protein sequence ID" value="MED6123157.1"/>
    <property type="molecule type" value="Genomic_DNA"/>
</dbReference>
<comment type="caution">
    <text evidence="2">The sequence shown here is derived from an EMBL/GenBank/DDBJ whole genome shotgun (WGS) entry which is preliminary data.</text>
</comment>
<name>A0ABU6RGI5_9FABA</name>
<evidence type="ECO:0000256" key="1">
    <source>
        <dbReference type="SAM" id="MobiDB-lite"/>
    </source>
</evidence>
<dbReference type="Proteomes" id="UP001341840">
    <property type="component" value="Unassembled WGS sequence"/>
</dbReference>
<feature type="region of interest" description="Disordered" evidence="1">
    <location>
        <begin position="80"/>
        <end position="117"/>
    </location>
</feature>
<reference evidence="2 3" key="1">
    <citation type="journal article" date="2023" name="Plants (Basel)">
        <title>Bridging the Gap: Combining Genomics and Transcriptomics Approaches to Understand Stylosanthes scabra, an Orphan Legume from the Brazilian Caatinga.</title>
        <authorList>
            <person name="Ferreira-Neto J.R.C."/>
            <person name="da Silva M.D."/>
            <person name="Binneck E."/>
            <person name="de Melo N.F."/>
            <person name="da Silva R.H."/>
            <person name="de Melo A.L.T.M."/>
            <person name="Pandolfi V."/>
            <person name="Bustamante F.O."/>
            <person name="Brasileiro-Vidal A.C."/>
            <person name="Benko-Iseppon A.M."/>
        </authorList>
    </citation>
    <scope>NUCLEOTIDE SEQUENCE [LARGE SCALE GENOMIC DNA]</scope>
    <source>
        <tissue evidence="2">Leaves</tissue>
    </source>
</reference>
<organism evidence="2 3">
    <name type="scientific">Stylosanthes scabra</name>
    <dbReference type="NCBI Taxonomy" id="79078"/>
    <lineage>
        <taxon>Eukaryota</taxon>
        <taxon>Viridiplantae</taxon>
        <taxon>Streptophyta</taxon>
        <taxon>Embryophyta</taxon>
        <taxon>Tracheophyta</taxon>
        <taxon>Spermatophyta</taxon>
        <taxon>Magnoliopsida</taxon>
        <taxon>eudicotyledons</taxon>
        <taxon>Gunneridae</taxon>
        <taxon>Pentapetalae</taxon>
        <taxon>rosids</taxon>
        <taxon>fabids</taxon>
        <taxon>Fabales</taxon>
        <taxon>Fabaceae</taxon>
        <taxon>Papilionoideae</taxon>
        <taxon>50 kb inversion clade</taxon>
        <taxon>dalbergioids sensu lato</taxon>
        <taxon>Dalbergieae</taxon>
        <taxon>Pterocarpus clade</taxon>
        <taxon>Stylosanthes</taxon>
    </lineage>
</organism>
<evidence type="ECO:0000313" key="3">
    <source>
        <dbReference type="Proteomes" id="UP001341840"/>
    </source>
</evidence>
<protein>
    <submittedName>
        <fullName evidence="2">Uncharacterized protein</fullName>
    </submittedName>
</protein>
<sequence>MFPKIGKHVEAATYFNISEIEKFQAHCHVLVNCKDVDPFYNGLQTFGGGYKAEIYVAAVDMQTAANWLALLDLAENRRKSCPQTNEETKTMDVDTSDAPAAATIIPPGSDAAAAPQP</sequence>
<gene>
    <name evidence="2" type="ORF">PIB30_046598</name>
</gene>
<keyword evidence="3" id="KW-1185">Reference proteome</keyword>
<proteinExistence type="predicted"/>